<accession>A0A645IGW1</accession>
<dbReference type="EMBL" id="VSSQ01114778">
    <property type="protein sequence ID" value="MPN50515.1"/>
    <property type="molecule type" value="Genomic_DNA"/>
</dbReference>
<sequence>MTAYFPARGIVSPEEPFTVPAVIEYSLTHQGNVFPGVLRGLCLSSQGLYGGQIRPDGNHHAGDQHRLGHPGIGTFRVFIGLEAFIRVL</sequence>
<reference evidence="1" key="1">
    <citation type="submission" date="2019-08" db="EMBL/GenBank/DDBJ databases">
        <authorList>
            <person name="Kucharzyk K."/>
            <person name="Murdoch R.W."/>
            <person name="Higgins S."/>
            <person name="Loffler F."/>
        </authorList>
    </citation>
    <scope>NUCLEOTIDE SEQUENCE</scope>
</reference>
<protein>
    <submittedName>
        <fullName evidence="1">Uncharacterized protein</fullName>
    </submittedName>
</protein>
<comment type="caution">
    <text evidence="1">The sequence shown here is derived from an EMBL/GenBank/DDBJ whole genome shotgun (WGS) entry which is preliminary data.</text>
</comment>
<proteinExistence type="predicted"/>
<gene>
    <name evidence="1" type="ORF">SDC9_198142</name>
</gene>
<name>A0A645IGW1_9ZZZZ</name>
<evidence type="ECO:0000313" key="1">
    <source>
        <dbReference type="EMBL" id="MPN50515.1"/>
    </source>
</evidence>
<organism evidence="1">
    <name type="scientific">bioreactor metagenome</name>
    <dbReference type="NCBI Taxonomy" id="1076179"/>
    <lineage>
        <taxon>unclassified sequences</taxon>
        <taxon>metagenomes</taxon>
        <taxon>ecological metagenomes</taxon>
    </lineage>
</organism>
<dbReference type="AlphaFoldDB" id="A0A645IGW1"/>